<dbReference type="AlphaFoldDB" id="A0A383C7Q4"/>
<dbReference type="EMBL" id="UINC01206162">
    <property type="protein sequence ID" value="SVE27665.1"/>
    <property type="molecule type" value="Genomic_DNA"/>
</dbReference>
<name>A0A383C7Q4_9ZZZZ</name>
<dbReference type="Gene3D" id="3.40.50.720">
    <property type="entry name" value="NAD(P)-binding Rossmann-like Domain"/>
    <property type="match status" value="1"/>
</dbReference>
<dbReference type="GO" id="GO:0006526">
    <property type="term" value="P:L-arginine biosynthetic process"/>
    <property type="evidence" value="ECO:0007669"/>
    <property type="project" value="UniProtKB-KW"/>
</dbReference>
<dbReference type="Pfam" id="PF01118">
    <property type="entry name" value="Semialdhyde_dh"/>
    <property type="match status" value="1"/>
</dbReference>
<dbReference type="GO" id="GO:0051287">
    <property type="term" value="F:NAD binding"/>
    <property type="evidence" value="ECO:0007669"/>
    <property type="project" value="InterPro"/>
</dbReference>
<accession>A0A383C7Q4</accession>
<keyword evidence="1" id="KW-0028">Amino-acid biosynthesis</keyword>
<organism evidence="3">
    <name type="scientific">marine metagenome</name>
    <dbReference type="NCBI Taxonomy" id="408172"/>
    <lineage>
        <taxon>unclassified sequences</taxon>
        <taxon>metagenomes</taxon>
        <taxon>ecological metagenomes</taxon>
    </lineage>
</organism>
<dbReference type="InterPro" id="IPR050085">
    <property type="entry name" value="AGPR"/>
</dbReference>
<evidence type="ECO:0000313" key="3">
    <source>
        <dbReference type="EMBL" id="SVE27665.1"/>
    </source>
</evidence>
<sequence length="88" mass="9836">MRKLDVLIAGSTGYIGVQLVKLLLKHPNINIKYLCGNSSVGKNISFFDSELKNKRLPRIVKLNKSYFNDVDVIFTALPNGEAQILSNQ</sequence>
<evidence type="ECO:0000259" key="2">
    <source>
        <dbReference type="SMART" id="SM00859"/>
    </source>
</evidence>
<dbReference type="PANTHER" id="PTHR32338">
    <property type="entry name" value="N-ACETYL-GAMMA-GLUTAMYL-PHOSPHATE REDUCTASE, CHLOROPLASTIC-RELATED-RELATED"/>
    <property type="match status" value="1"/>
</dbReference>
<reference evidence="3" key="1">
    <citation type="submission" date="2018-05" db="EMBL/GenBank/DDBJ databases">
        <authorList>
            <person name="Lanie J.A."/>
            <person name="Ng W.-L."/>
            <person name="Kazmierczak K.M."/>
            <person name="Andrzejewski T.M."/>
            <person name="Davidsen T.M."/>
            <person name="Wayne K.J."/>
            <person name="Tettelin H."/>
            <person name="Glass J.I."/>
            <person name="Rusch D."/>
            <person name="Podicherti R."/>
            <person name="Tsui H.-C.T."/>
            <person name="Winkler M.E."/>
        </authorList>
    </citation>
    <scope>NUCLEOTIDE SEQUENCE</scope>
</reference>
<dbReference type="SMART" id="SM00859">
    <property type="entry name" value="Semialdhyde_dh"/>
    <property type="match status" value="1"/>
</dbReference>
<gene>
    <name evidence="3" type="ORF">METZ01_LOCUS480519</name>
</gene>
<keyword evidence="1" id="KW-0055">Arginine biosynthesis</keyword>
<protein>
    <recommendedName>
        <fullName evidence="2">Semialdehyde dehydrogenase NAD-binding domain-containing protein</fullName>
    </recommendedName>
</protein>
<feature type="non-terminal residue" evidence="3">
    <location>
        <position position="88"/>
    </location>
</feature>
<dbReference type="SUPFAM" id="SSF51735">
    <property type="entry name" value="NAD(P)-binding Rossmann-fold domains"/>
    <property type="match status" value="1"/>
</dbReference>
<feature type="domain" description="Semialdehyde dehydrogenase NAD-binding" evidence="2">
    <location>
        <begin position="5"/>
        <end position="88"/>
    </location>
</feature>
<dbReference type="PANTHER" id="PTHR32338:SF10">
    <property type="entry name" value="N-ACETYL-GAMMA-GLUTAMYL-PHOSPHATE REDUCTASE, CHLOROPLASTIC-RELATED"/>
    <property type="match status" value="1"/>
</dbReference>
<proteinExistence type="predicted"/>
<evidence type="ECO:0000256" key="1">
    <source>
        <dbReference type="ARBA" id="ARBA00022571"/>
    </source>
</evidence>
<dbReference type="InterPro" id="IPR036291">
    <property type="entry name" value="NAD(P)-bd_dom_sf"/>
</dbReference>
<dbReference type="InterPro" id="IPR000534">
    <property type="entry name" value="Semialdehyde_DH_NAD-bd"/>
</dbReference>
<dbReference type="GO" id="GO:0016620">
    <property type="term" value="F:oxidoreductase activity, acting on the aldehyde or oxo group of donors, NAD or NADP as acceptor"/>
    <property type="evidence" value="ECO:0007669"/>
    <property type="project" value="InterPro"/>
</dbReference>